<protein>
    <submittedName>
        <fullName evidence="1">Uncharacterized protein</fullName>
    </submittedName>
</protein>
<gene>
    <name evidence="1" type="ORF">THAOC_24725</name>
</gene>
<name>K0RP34_THAOC</name>
<dbReference type="EMBL" id="AGNL01033809">
    <property type="protein sequence ID" value="EJK55538.1"/>
    <property type="molecule type" value="Genomic_DNA"/>
</dbReference>
<accession>K0RP34</accession>
<comment type="caution">
    <text evidence="1">The sequence shown here is derived from an EMBL/GenBank/DDBJ whole genome shotgun (WGS) entry which is preliminary data.</text>
</comment>
<dbReference type="Proteomes" id="UP000266841">
    <property type="component" value="Unassembled WGS sequence"/>
</dbReference>
<dbReference type="AlphaFoldDB" id="K0RP34"/>
<feature type="non-terminal residue" evidence="1">
    <location>
        <position position="53"/>
    </location>
</feature>
<organism evidence="1 2">
    <name type="scientific">Thalassiosira oceanica</name>
    <name type="common">Marine diatom</name>
    <dbReference type="NCBI Taxonomy" id="159749"/>
    <lineage>
        <taxon>Eukaryota</taxon>
        <taxon>Sar</taxon>
        <taxon>Stramenopiles</taxon>
        <taxon>Ochrophyta</taxon>
        <taxon>Bacillariophyta</taxon>
        <taxon>Coscinodiscophyceae</taxon>
        <taxon>Thalassiosirophycidae</taxon>
        <taxon>Thalassiosirales</taxon>
        <taxon>Thalassiosiraceae</taxon>
        <taxon>Thalassiosira</taxon>
    </lineage>
</organism>
<evidence type="ECO:0000313" key="1">
    <source>
        <dbReference type="EMBL" id="EJK55538.1"/>
    </source>
</evidence>
<sequence>MTTPDSTPRCFSPFTPLASAPVKRVELALDAPASSARLRTAGAAGKLKNMFEG</sequence>
<reference evidence="1 2" key="1">
    <citation type="journal article" date="2012" name="Genome Biol.">
        <title>Genome and low-iron response of an oceanic diatom adapted to chronic iron limitation.</title>
        <authorList>
            <person name="Lommer M."/>
            <person name="Specht M."/>
            <person name="Roy A.S."/>
            <person name="Kraemer L."/>
            <person name="Andreson R."/>
            <person name="Gutowska M.A."/>
            <person name="Wolf J."/>
            <person name="Bergner S.V."/>
            <person name="Schilhabel M.B."/>
            <person name="Klostermeier U.C."/>
            <person name="Beiko R.G."/>
            <person name="Rosenstiel P."/>
            <person name="Hippler M."/>
            <person name="Laroche J."/>
        </authorList>
    </citation>
    <scope>NUCLEOTIDE SEQUENCE [LARGE SCALE GENOMIC DNA]</scope>
    <source>
        <strain evidence="1 2">CCMP1005</strain>
    </source>
</reference>
<keyword evidence="2" id="KW-1185">Reference proteome</keyword>
<proteinExistence type="predicted"/>
<evidence type="ECO:0000313" key="2">
    <source>
        <dbReference type="Proteomes" id="UP000266841"/>
    </source>
</evidence>